<dbReference type="AlphaFoldDB" id="A0AAN6GFK5"/>
<evidence type="ECO:0000256" key="3">
    <source>
        <dbReference type="SAM" id="MobiDB-lite"/>
    </source>
</evidence>
<organism evidence="5 6">
    <name type="scientific">Tilletia horrida</name>
    <dbReference type="NCBI Taxonomy" id="155126"/>
    <lineage>
        <taxon>Eukaryota</taxon>
        <taxon>Fungi</taxon>
        <taxon>Dikarya</taxon>
        <taxon>Basidiomycota</taxon>
        <taxon>Ustilaginomycotina</taxon>
        <taxon>Exobasidiomycetes</taxon>
        <taxon>Tilletiales</taxon>
        <taxon>Tilletiaceae</taxon>
        <taxon>Tilletia</taxon>
    </lineage>
</organism>
<feature type="compositionally biased region" description="Low complexity" evidence="3">
    <location>
        <begin position="47"/>
        <end position="66"/>
    </location>
</feature>
<feature type="compositionally biased region" description="Polar residues" evidence="3">
    <location>
        <begin position="192"/>
        <end position="225"/>
    </location>
</feature>
<feature type="coiled-coil region" evidence="2">
    <location>
        <begin position="139"/>
        <end position="173"/>
    </location>
</feature>
<dbReference type="Gene3D" id="3.30.50.10">
    <property type="entry name" value="Erythroid Transcription Factor GATA-1, subunit A"/>
    <property type="match status" value="1"/>
</dbReference>
<accession>A0AAN6GFK5</accession>
<dbReference type="InterPro" id="IPR013088">
    <property type="entry name" value="Znf_NHR/GATA"/>
</dbReference>
<keyword evidence="1" id="KW-0479">Metal-binding</keyword>
<proteinExistence type="predicted"/>
<keyword evidence="1" id="KW-0863">Zinc-finger</keyword>
<feature type="region of interest" description="Disordered" evidence="3">
    <location>
        <begin position="23"/>
        <end position="122"/>
    </location>
</feature>
<gene>
    <name evidence="5" type="ORF">OC842_001836</name>
</gene>
<dbReference type="EMBL" id="JAPDMQ010000070">
    <property type="protein sequence ID" value="KAK0536823.1"/>
    <property type="molecule type" value="Genomic_DNA"/>
</dbReference>
<feature type="compositionally biased region" description="Polar residues" evidence="3">
    <location>
        <begin position="304"/>
        <end position="314"/>
    </location>
</feature>
<dbReference type="GO" id="GO:0043565">
    <property type="term" value="F:sequence-specific DNA binding"/>
    <property type="evidence" value="ECO:0007669"/>
    <property type="project" value="InterPro"/>
</dbReference>
<dbReference type="PROSITE" id="PS50114">
    <property type="entry name" value="GATA_ZN_FINGER_2"/>
    <property type="match status" value="1"/>
</dbReference>
<feature type="compositionally biased region" description="Low complexity" evidence="3">
    <location>
        <begin position="280"/>
        <end position="303"/>
    </location>
</feature>
<evidence type="ECO:0000256" key="2">
    <source>
        <dbReference type="SAM" id="Coils"/>
    </source>
</evidence>
<evidence type="ECO:0000259" key="4">
    <source>
        <dbReference type="PROSITE" id="PS50114"/>
    </source>
</evidence>
<feature type="compositionally biased region" description="Pro residues" evidence="3">
    <location>
        <begin position="94"/>
        <end position="103"/>
    </location>
</feature>
<sequence>MLPDQEAPASSFLTSFSAGLALPLVPLPSDSASAPREPPPPTPTSQPLPQVEEPVQEPESAAARPSAPSPAPSHSIHSGGDLFGPSSSNNAVDVPPPEEPAPAPAGSVDLEQDGGPSLISEATDAIRLLQDASEREHVLLAFRKAATEAQSRARALEDEAREATKRAVEARSAANHLVSIIHQIEKGPGAPTQPQAGAENSNVPATEHSSSRNDTTFFAPQTQPFPNAEGQALFAPTEPQIGDGSDVDNWLNLNSNNFPGTAANGGKAPSTSNESGGDAPSSSNPTLRPSSSSAATANPPVSAGTSSNTQIANPSTSGGGTGTDTGTGASTSTRSNTSTTTEPAATPPIRAQPQIASSDARKRPRPSATALDTRRCDDCGTADTVLWRHIENEVFCNACALRRRRATKRAHLEAKRVTGAVSASAPGAGFES</sequence>
<feature type="region of interest" description="Disordered" evidence="3">
    <location>
        <begin position="186"/>
        <end position="373"/>
    </location>
</feature>
<evidence type="ECO:0000256" key="1">
    <source>
        <dbReference type="PROSITE-ProRule" id="PRU00094"/>
    </source>
</evidence>
<feature type="compositionally biased region" description="Low complexity" evidence="3">
    <location>
        <begin position="326"/>
        <end position="351"/>
    </location>
</feature>
<comment type="caution">
    <text evidence="5">The sequence shown here is derived from an EMBL/GenBank/DDBJ whole genome shotgun (WGS) entry which is preliminary data.</text>
</comment>
<keyword evidence="6" id="KW-1185">Reference proteome</keyword>
<feature type="domain" description="GATA-type" evidence="4">
    <location>
        <begin position="370"/>
        <end position="404"/>
    </location>
</feature>
<dbReference type="InterPro" id="IPR000679">
    <property type="entry name" value="Znf_GATA"/>
</dbReference>
<reference evidence="5" key="1">
    <citation type="journal article" date="2023" name="PhytoFront">
        <title>Draft Genome Resources of Seven Strains of Tilletia horrida, Causal Agent of Kernel Smut of Rice.</title>
        <authorList>
            <person name="Khanal S."/>
            <person name="Antony Babu S."/>
            <person name="Zhou X.G."/>
        </authorList>
    </citation>
    <scope>NUCLEOTIDE SEQUENCE</scope>
    <source>
        <strain evidence="5">TX3</strain>
    </source>
</reference>
<feature type="compositionally biased region" description="Pro residues" evidence="3">
    <location>
        <begin position="36"/>
        <end position="46"/>
    </location>
</feature>
<protein>
    <recommendedName>
        <fullName evidence="4">GATA-type domain-containing protein</fullName>
    </recommendedName>
</protein>
<evidence type="ECO:0000313" key="5">
    <source>
        <dbReference type="EMBL" id="KAK0536823.1"/>
    </source>
</evidence>
<dbReference type="SMART" id="SM00401">
    <property type="entry name" value="ZnF_GATA"/>
    <property type="match status" value="1"/>
</dbReference>
<name>A0AAN6GFK5_9BASI</name>
<dbReference type="SUPFAM" id="SSF57716">
    <property type="entry name" value="Glucocorticoid receptor-like (DNA-binding domain)"/>
    <property type="match status" value="1"/>
</dbReference>
<dbReference type="Proteomes" id="UP001176521">
    <property type="component" value="Unassembled WGS sequence"/>
</dbReference>
<keyword evidence="1" id="KW-0862">Zinc</keyword>
<keyword evidence="2" id="KW-0175">Coiled coil</keyword>
<dbReference type="GO" id="GO:0008270">
    <property type="term" value="F:zinc ion binding"/>
    <property type="evidence" value="ECO:0007669"/>
    <property type="project" value="UniProtKB-KW"/>
</dbReference>
<dbReference type="GO" id="GO:0006355">
    <property type="term" value="P:regulation of DNA-templated transcription"/>
    <property type="evidence" value="ECO:0007669"/>
    <property type="project" value="InterPro"/>
</dbReference>
<evidence type="ECO:0000313" key="6">
    <source>
        <dbReference type="Proteomes" id="UP001176521"/>
    </source>
</evidence>